<feature type="domain" description="UDP-glucose/GDP-mannose dehydrogenase N-terminal" evidence="1">
    <location>
        <begin position="10"/>
        <end position="49"/>
    </location>
</feature>
<dbReference type="InterPro" id="IPR008927">
    <property type="entry name" value="6-PGluconate_DH-like_C_sf"/>
</dbReference>
<organism evidence="2 3">
    <name type="scientific">Cymbomonas tetramitiformis</name>
    <dbReference type="NCBI Taxonomy" id="36881"/>
    <lineage>
        <taxon>Eukaryota</taxon>
        <taxon>Viridiplantae</taxon>
        <taxon>Chlorophyta</taxon>
        <taxon>Pyramimonadophyceae</taxon>
        <taxon>Pyramimonadales</taxon>
        <taxon>Pyramimonadaceae</taxon>
        <taxon>Cymbomonas</taxon>
    </lineage>
</organism>
<protein>
    <recommendedName>
        <fullName evidence="1">UDP-glucose/GDP-mannose dehydrogenase N-terminal domain-containing protein</fullName>
    </recommendedName>
</protein>
<sequence length="141" mass="15346">MEQHAFEYDVAIVGVGRVGLPLALCFRSHGLRVVAVDRDPELVKLINRGFGELSRSLAVELFSTLGVEILCATNYIAAELAKATSNNYRYVQFAVGNQVAMLALQLGVDPLEIVNYAIIRAARCPVPALQVVHAFVKTSEC</sequence>
<dbReference type="SUPFAM" id="SSF51735">
    <property type="entry name" value="NAD(P)-binding Rossmann-fold domains"/>
    <property type="match status" value="1"/>
</dbReference>
<name>A0AAE0EYM2_9CHLO</name>
<dbReference type="InterPro" id="IPR001732">
    <property type="entry name" value="UDP-Glc/GDP-Man_DH_N"/>
</dbReference>
<dbReference type="GO" id="GO:0016628">
    <property type="term" value="F:oxidoreductase activity, acting on the CH-CH group of donors, NAD or NADP as acceptor"/>
    <property type="evidence" value="ECO:0007669"/>
    <property type="project" value="InterPro"/>
</dbReference>
<dbReference type="SUPFAM" id="SSF48179">
    <property type="entry name" value="6-phosphogluconate dehydrogenase C-terminal domain-like"/>
    <property type="match status" value="1"/>
</dbReference>
<evidence type="ECO:0000313" key="2">
    <source>
        <dbReference type="EMBL" id="KAK3244972.1"/>
    </source>
</evidence>
<keyword evidence="3" id="KW-1185">Reference proteome</keyword>
<evidence type="ECO:0000313" key="3">
    <source>
        <dbReference type="Proteomes" id="UP001190700"/>
    </source>
</evidence>
<dbReference type="InterPro" id="IPR028359">
    <property type="entry name" value="UDP_ManNAc/GlcNAc_DH"/>
</dbReference>
<dbReference type="InterPro" id="IPR036291">
    <property type="entry name" value="NAD(P)-bd_dom_sf"/>
</dbReference>
<dbReference type="AlphaFoldDB" id="A0AAE0EYM2"/>
<dbReference type="EMBL" id="LGRX02031163">
    <property type="protein sequence ID" value="KAK3244972.1"/>
    <property type="molecule type" value="Genomic_DNA"/>
</dbReference>
<dbReference type="PANTHER" id="PTHR43491:SF1">
    <property type="entry name" value="UDP-N-ACETYL-D-MANNOSAMINE DEHYDROGENASE"/>
    <property type="match status" value="1"/>
</dbReference>
<accession>A0AAE0EYM2</accession>
<dbReference type="PANTHER" id="PTHR43491">
    <property type="entry name" value="UDP-N-ACETYL-D-MANNOSAMINE DEHYDROGENASE"/>
    <property type="match status" value="1"/>
</dbReference>
<dbReference type="Pfam" id="PF03721">
    <property type="entry name" value="UDPG_MGDP_dh_N"/>
    <property type="match status" value="1"/>
</dbReference>
<dbReference type="GO" id="GO:0016616">
    <property type="term" value="F:oxidoreductase activity, acting on the CH-OH group of donors, NAD or NADP as acceptor"/>
    <property type="evidence" value="ECO:0007669"/>
    <property type="project" value="InterPro"/>
</dbReference>
<dbReference type="GO" id="GO:0051287">
    <property type="term" value="F:NAD binding"/>
    <property type="evidence" value="ECO:0007669"/>
    <property type="project" value="InterPro"/>
</dbReference>
<dbReference type="GO" id="GO:0000271">
    <property type="term" value="P:polysaccharide biosynthetic process"/>
    <property type="evidence" value="ECO:0007669"/>
    <property type="project" value="InterPro"/>
</dbReference>
<comment type="caution">
    <text evidence="2">The sequence shown here is derived from an EMBL/GenBank/DDBJ whole genome shotgun (WGS) entry which is preliminary data.</text>
</comment>
<evidence type="ECO:0000259" key="1">
    <source>
        <dbReference type="Pfam" id="PF03721"/>
    </source>
</evidence>
<reference evidence="2 3" key="1">
    <citation type="journal article" date="2015" name="Genome Biol. Evol.">
        <title>Comparative Genomics of a Bacterivorous Green Alga Reveals Evolutionary Causalities and Consequences of Phago-Mixotrophic Mode of Nutrition.</title>
        <authorList>
            <person name="Burns J.A."/>
            <person name="Paasch A."/>
            <person name="Narechania A."/>
            <person name="Kim E."/>
        </authorList>
    </citation>
    <scope>NUCLEOTIDE SEQUENCE [LARGE SCALE GENOMIC DNA]</scope>
    <source>
        <strain evidence="2 3">PLY_AMNH</strain>
    </source>
</reference>
<dbReference type="Proteomes" id="UP001190700">
    <property type="component" value="Unassembled WGS sequence"/>
</dbReference>
<proteinExistence type="predicted"/>
<gene>
    <name evidence="2" type="ORF">CYMTET_45440</name>
</gene>
<dbReference type="Gene3D" id="3.40.50.720">
    <property type="entry name" value="NAD(P)-binding Rossmann-like Domain"/>
    <property type="match status" value="1"/>
</dbReference>